<evidence type="ECO:0000313" key="1">
    <source>
        <dbReference type="EMBL" id="RKO94484.1"/>
    </source>
</evidence>
<keyword evidence="2" id="KW-1185">Reference proteome</keyword>
<proteinExistence type="predicted"/>
<gene>
    <name evidence="1" type="ORF">BDK51DRAFT_29366</name>
</gene>
<organism evidence="1 2">
    <name type="scientific">Blyttiomyces helicus</name>
    <dbReference type="NCBI Taxonomy" id="388810"/>
    <lineage>
        <taxon>Eukaryota</taxon>
        <taxon>Fungi</taxon>
        <taxon>Fungi incertae sedis</taxon>
        <taxon>Chytridiomycota</taxon>
        <taxon>Chytridiomycota incertae sedis</taxon>
        <taxon>Chytridiomycetes</taxon>
        <taxon>Chytridiomycetes incertae sedis</taxon>
        <taxon>Blyttiomyces</taxon>
    </lineage>
</organism>
<dbReference type="EMBL" id="KZ993884">
    <property type="protein sequence ID" value="RKO94484.1"/>
    <property type="molecule type" value="Genomic_DNA"/>
</dbReference>
<dbReference type="AlphaFoldDB" id="A0A4P9WNF6"/>
<evidence type="ECO:0000313" key="2">
    <source>
        <dbReference type="Proteomes" id="UP000269721"/>
    </source>
</evidence>
<accession>A0A4P9WNF6</accession>
<reference evidence="2" key="1">
    <citation type="journal article" date="2018" name="Nat. Microbiol.">
        <title>Leveraging single-cell genomics to expand the fungal tree of life.</title>
        <authorList>
            <person name="Ahrendt S.R."/>
            <person name="Quandt C.A."/>
            <person name="Ciobanu D."/>
            <person name="Clum A."/>
            <person name="Salamov A."/>
            <person name="Andreopoulos B."/>
            <person name="Cheng J.F."/>
            <person name="Woyke T."/>
            <person name="Pelin A."/>
            <person name="Henrissat B."/>
            <person name="Reynolds N.K."/>
            <person name="Benny G.L."/>
            <person name="Smith M.E."/>
            <person name="James T.Y."/>
            <person name="Grigoriev I.V."/>
        </authorList>
    </citation>
    <scope>NUCLEOTIDE SEQUENCE [LARGE SCALE GENOMIC DNA]</scope>
</reference>
<protein>
    <submittedName>
        <fullName evidence="1">Uncharacterized protein</fullName>
    </submittedName>
</protein>
<dbReference type="Proteomes" id="UP000269721">
    <property type="component" value="Unassembled WGS sequence"/>
</dbReference>
<name>A0A4P9WNF6_9FUNG</name>
<sequence length="237" mass="25778">MSSMFRVSLIPQKSSRMIIDASGYVIIAGNGTPFTGNVHSVMGKQQLQILYLTIEEGTNKIISSFVTKANSGFGRYNPSETCEYSGGVFSVSGTLLTSIGAEIRLEDILRFNLAISIEGVLEASGWYYVGHGGKLSSVHQTEGCHTGAFISTLSHWSHVPSEQDRKCILFLQTNYPQIYLSFLQEARSGSATSPDISSDFDLLGMGLATALKLCNTVILEILYKAAAPFSDEEVQRI</sequence>